<accession>A0A2Z7CIJ2</accession>
<sequence>MERQKSERNKVRYEINFRSLSRCDSRVAIAIKVQMFTMHEYRHRKPDAYYTRVTTVWEKQTSPETDLSLGNKGTVNRYGSKERKVVVNRYRSGKTTVADNRYRSGKMNSRYLSGK</sequence>
<dbReference type="AlphaFoldDB" id="A0A2Z7CIJ2"/>
<protein>
    <submittedName>
        <fullName evidence="1">Uncharacterized protein</fullName>
    </submittedName>
</protein>
<dbReference type="EMBL" id="KQ995872">
    <property type="protein sequence ID" value="KZV45737.1"/>
    <property type="molecule type" value="Genomic_DNA"/>
</dbReference>
<proteinExistence type="predicted"/>
<evidence type="ECO:0000313" key="1">
    <source>
        <dbReference type="EMBL" id="KZV45737.1"/>
    </source>
</evidence>
<gene>
    <name evidence="1" type="ORF">F511_33393</name>
</gene>
<organism evidence="1 2">
    <name type="scientific">Dorcoceras hygrometricum</name>
    <dbReference type="NCBI Taxonomy" id="472368"/>
    <lineage>
        <taxon>Eukaryota</taxon>
        <taxon>Viridiplantae</taxon>
        <taxon>Streptophyta</taxon>
        <taxon>Embryophyta</taxon>
        <taxon>Tracheophyta</taxon>
        <taxon>Spermatophyta</taxon>
        <taxon>Magnoliopsida</taxon>
        <taxon>eudicotyledons</taxon>
        <taxon>Gunneridae</taxon>
        <taxon>Pentapetalae</taxon>
        <taxon>asterids</taxon>
        <taxon>lamiids</taxon>
        <taxon>Lamiales</taxon>
        <taxon>Gesneriaceae</taxon>
        <taxon>Didymocarpoideae</taxon>
        <taxon>Trichosporeae</taxon>
        <taxon>Loxocarpinae</taxon>
        <taxon>Dorcoceras</taxon>
    </lineage>
</organism>
<evidence type="ECO:0000313" key="2">
    <source>
        <dbReference type="Proteomes" id="UP000250235"/>
    </source>
</evidence>
<dbReference type="Proteomes" id="UP000250235">
    <property type="component" value="Unassembled WGS sequence"/>
</dbReference>
<keyword evidence="2" id="KW-1185">Reference proteome</keyword>
<reference evidence="1 2" key="1">
    <citation type="journal article" date="2015" name="Proc. Natl. Acad. Sci. U.S.A.">
        <title>The resurrection genome of Boea hygrometrica: A blueprint for survival of dehydration.</title>
        <authorList>
            <person name="Xiao L."/>
            <person name="Yang G."/>
            <person name="Zhang L."/>
            <person name="Yang X."/>
            <person name="Zhao S."/>
            <person name="Ji Z."/>
            <person name="Zhou Q."/>
            <person name="Hu M."/>
            <person name="Wang Y."/>
            <person name="Chen M."/>
            <person name="Xu Y."/>
            <person name="Jin H."/>
            <person name="Xiao X."/>
            <person name="Hu G."/>
            <person name="Bao F."/>
            <person name="Hu Y."/>
            <person name="Wan P."/>
            <person name="Li L."/>
            <person name="Deng X."/>
            <person name="Kuang T."/>
            <person name="Xiang C."/>
            <person name="Zhu J.K."/>
            <person name="Oliver M.J."/>
            <person name="He Y."/>
        </authorList>
    </citation>
    <scope>NUCLEOTIDE SEQUENCE [LARGE SCALE GENOMIC DNA]</scope>
    <source>
        <strain evidence="2">cv. XS01</strain>
    </source>
</reference>
<name>A0A2Z7CIJ2_9LAMI</name>